<dbReference type="AlphaFoldDB" id="A0A2H0BUI2"/>
<comment type="caution">
    <text evidence="1">The sequence shown here is derived from an EMBL/GenBank/DDBJ whole genome shotgun (WGS) entry which is preliminary data.</text>
</comment>
<proteinExistence type="predicted"/>
<organism evidence="1 2">
    <name type="scientific">Candidatus Roizmanbacteria bacterium CG22_combo_CG10-13_8_21_14_all_38_20</name>
    <dbReference type="NCBI Taxonomy" id="1974862"/>
    <lineage>
        <taxon>Bacteria</taxon>
        <taxon>Candidatus Roizmaniibacteriota</taxon>
    </lineage>
</organism>
<reference evidence="1 2" key="1">
    <citation type="submission" date="2017-09" db="EMBL/GenBank/DDBJ databases">
        <title>Depth-based differentiation of microbial function through sediment-hosted aquifers and enrichment of novel symbionts in the deep terrestrial subsurface.</title>
        <authorList>
            <person name="Probst A.J."/>
            <person name="Ladd B."/>
            <person name="Jarett J.K."/>
            <person name="Geller-Mcgrath D.E."/>
            <person name="Sieber C.M."/>
            <person name="Emerson J.B."/>
            <person name="Anantharaman K."/>
            <person name="Thomas B.C."/>
            <person name="Malmstrom R."/>
            <person name="Stieglmeier M."/>
            <person name="Klingl A."/>
            <person name="Woyke T."/>
            <person name="Ryan C.M."/>
            <person name="Banfield J.F."/>
        </authorList>
    </citation>
    <scope>NUCLEOTIDE SEQUENCE [LARGE SCALE GENOMIC DNA]</scope>
    <source>
        <strain evidence="1">CG22_combo_CG10-13_8_21_14_all_38_20</strain>
    </source>
</reference>
<dbReference type="Proteomes" id="UP000231246">
    <property type="component" value="Unassembled WGS sequence"/>
</dbReference>
<name>A0A2H0BUI2_9BACT</name>
<evidence type="ECO:0000313" key="1">
    <source>
        <dbReference type="EMBL" id="PIP61347.1"/>
    </source>
</evidence>
<protein>
    <submittedName>
        <fullName evidence="1">Uncharacterized protein</fullName>
    </submittedName>
</protein>
<gene>
    <name evidence="1" type="ORF">COW99_04625</name>
</gene>
<evidence type="ECO:0000313" key="2">
    <source>
        <dbReference type="Proteomes" id="UP000231246"/>
    </source>
</evidence>
<sequence length="200" mass="22670">MTKTETIWHFILNKALHEKQFKLTQAQVAKSTGFSLSTVNGAIDKPAKIGAIRKESKFFILQDVFKLLYYWGSLRNLSSDIVFQASISIDVQTLESSMPDNTIYACYSASKYLLKQNAPADYAKVYVYAEKPALEQLKLRFPQFSAKGNINLFVLNKPPHFISGKGHSTLANTFVDIWNLSDWYAVDYLKALEEEINGLL</sequence>
<accession>A0A2H0BUI2</accession>
<dbReference type="EMBL" id="PCTA01000029">
    <property type="protein sequence ID" value="PIP61347.1"/>
    <property type="molecule type" value="Genomic_DNA"/>
</dbReference>